<feature type="compositionally biased region" description="Basic and acidic residues" evidence="7">
    <location>
        <begin position="12"/>
        <end position="23"/>
    </location>
</feature>
<sequence>MSAPPTAAASTPEERAKAFEADPRIHFDRESNSWRYEQDDGTELEYDTAKAAWVPVLDEDLIKKQQAAYSVAGVDEETPAAPILARIKKRKQEDYTSASAPAGPSKRGKGDKEQQARSKNTAVYVTGLPLDTDVDEIVERFSKCGVIEEDDEGDPKIKLYANEDGNFTGEALVVFFKEDSVILAINLLDEAELRIGDASTVIKVRKAEFGHKNSGGSGETNGAARPRRTVDKKKITRRIGKMQKKLQEWDDDDGFGPSKTEEDNSQALNKNSRVVVLKHMFAIEDLEKDATLLLDLKEDVREEASTLGEVTNVVLYDKEPDGVMTIKFREPLSAQACVIKMNGRFFDGKRIEASLYAGKQRFKRSGAGDEMEGDTDEAEKKRLDTFAQWLMAEGD</sequence>
<keyword evidence="2" id="KW-0507">mRNA processing</keyword>
<reference evidence="10" key="1">
    <citation type="journal article" date="2012" name="Science">
        <title>The Paleozoic origin of enzymatic lignin decomposition reconstructed from 31 fungal genomes.</title>
        <authorList>
            <person name="Floudas D."/>
            <person name="Binder M."/>
            <person name="Riley R."/>
            <person name="Barry K."/>
            <person name="Blanchette R.A."/>
            <person name="Henrissat B."/>
            <person name="Martinez A.T."/>
            <person name="Otillar R."/>
            <person name="Spatafora J.W."/>
            <person name="Yadav J.S."/>
            <person name="Aerts A."/>
            <person name="Benoit I."/>
            <person name="Boyd A."/>
            <person name="Carlson A."/>
            <person name="Copeland A."/>
            <person name="Coutinho P.M."/>
            <person name="de Vries R.P."/>
            <person name="Ferreira P."/>
            <person name="Findley K."/>
            <person name="Foster B."/>
            <person name="Gaskell J."/>
            <person name="Glotzer D."/>
            <person name="Gorecki P."/>
            <person name="Heitman J."/>
            <person name="Hesse C."/>
            <person name="Hori C."/>
            <person name="Igarashi K."/>
            <person name="Jurgens J.A."/>
            <person name="Kallen N."/>
            <person name="Kersten P."/>
            <person name="Kohler A."/>
            <person name="Kuees U."/>
            <person name="Kumar T.K.A."/>
            <person name="Kuo A."/>
            <person name="LaButti K."/>
            <person name="Larrondo L.F."/>
            <person name="Lindquist E."/>
            <person name="Ling A."/>
            <person name="Lombard V."/>
            <person name="Lucas S."/>
            <person name="Lundell T."/>
            <person name="Martin R."/>
            <person name="McLaughlin D.J."/>
            <person name="Morgenstern I."/>
            <person name="Morin E."/>
            <person name="Murat C."/>
            <person name="Nagy L.G."/>
            <person name="Nolan M."/>
            <person name="Ohm R.A."/>
            <person name="Patyshakuliyeva A."/>
            <person name="Rokas A."/>
            <person name="Ruiz-Duenas F.J."/>
            <person name="Sabat G."/>
            <person name="Salamov A."/>
            <person name="Samejima M."/>
            <person name="Schmutz J."/>
            <person name="Slot J.C."/>
            <person name="St John F."/>
            <person name="Stenlid J."/>
            <person name="Sun H."/>
            <person name="Sun S."/>
            <person name="Syed K."/>
            <person name="Tsang A."/>
            <person name="Wiebenga A."/>
            <person name="Young D."/>
            <person name="Pisabarro A."/>
            <person name="Eastwood D.C."/>
            <person name="Martin F."/>
            <person name="Cullen D."/>
            <person name="Grigoriev I.V."/>
            <person name="Hibbett D.S."/>
        </authorList>
    </citation>
    <scope>NUCLEOTIDE SEQUENCE [LARGE SCALE GENOMIC DNA]</scope>
    <source>
        <strain evidence="10">RWD-64-598 SS2</strain>
    </source>
</reference>
<dbReference type="GeneID" id="19207546"/>
<evidence type="ECO:0000313" key="9">
    <source>
        <dbReference type="EMBL" id="EIW83023.1"/>
    </source>
</evidence>
<keyword evidence="5" id="KW-0508">mRNA splicing</keyword>
<keyword evidence="3" id="KW-0677">Repeat</keyword>
<feature type="region of interest" description="Disordered" evidence="7">
    <location>
        <begin position="211"/>
        <end position="230"/>
    </location>
</feature>
<evidence type="ECO:0000313" key="10">
    <source>
        <dbReference type="Proteomes" id="UP000053558"/>
    </source>
</evidence>
<dbReference type="OrthoDB" id="10258585at2759"/>
<dbReference type="OMA" id="DTDFRFG"/>
<evidence type="ECO:0000256" key="5">
    <source>
        <dbReference type="ARBA" id="ARBA00023187"/>
    </source>
</evidence>
<dbReference type="InterPro" id="IPR034392">
    <property type="entry name" value="TatSF1-like_RRM1"/>
</dbReference>
<feature type="region of interest" description="Disordered" evidence="7">
    <location>
        <begin position="246"/>
        <end position="266"/>
    </location>
</feature>
<dbReference type="Pfam" id="PF00076">
    <property type="entry name" value="RRM_1"/>
    <property type="match status" value="2"/>
</dbReference>
<dbReference type="SUPFAM" id="SSF54928">
    <property type="entry name" value="RNA-binding domain, RBD"/>
    <property type="match status" value="1"/>
</dbReference>
<dbReference type="InterPro" id="IPR035979">
    <property type="entry name" value="RBD_domain_sf"/>
</dbReference>
<dbReference type="KEGG" id="cput:CONPUDRAFT_52939"/>
<dbReference type="FunFam" id="3.30.70.330:FF:000105">
    <property type="entry name" value="HIV Tat-specific factor 1 homolog"/>
    <property type="match status" value="1"/>
</dbReference>
<keyword evidence="4 6" id="KW-0694">RNA-binding</keyword>
<comment type="similarity">
    <text evidence="1">Belongs to the HTATSF1 family.</text>
</comment>
<feature type="compositionally biased region" description="Low complexity" evidence="7">
    <location>
        <begin position="1"/>
        <end position="11"/>
    </location>
</feature>
<feature type="region of interest" description="Disordered" evidence="7">
    <location>
        <begin position="92"/>
        <end position="119"/>
    </location>
</feature>
<feature type="region of interest" description="Disordered" evidence="7">
    <location>
        <begin position="1"/>
        <end position="23"/>
    </location>
</feature>
<keyword evidence="10" id="KW-1185">Reference proteome</keyword>
<evidence type="ECO:0000256" key="3">
    <source>
        <dbReference type="ARBA" id="ARBA00022737"/>
    </source>
</evidence>
<protein>
    <recommendedName>
        <fullName evidence="8">RRM domain-containing protein</fullName>
    </recommendedName>
</protein>
<organism evidence="9 10">
    <name type="scientific">Coniophora puteana (strain RWD-64-598)</name>
    <name type="common">Brown rot fungus</name>
    <dbReference type="NCBI Taxonomy" id="741705"/>
    <lineage>
        <taxon>Eukaryota</taxon>
        <taxon>Fungi</taxon>
        <taxon>Dikarya</taxon>
        <taxon>Basidiomycota</taxon>
        <taxon>Agaricomycotina</taxon>
        <taxon>Agaricomycetes</taxon>
        <taxon>Agaricomycetidae</taxon>
        <taxon>Boletales</taxon>
        <taxon>Coniophorineae</taxon>
        <taxon>Coniophoraceae</taxon>
        <taxon>Coniophora</taxon>
    </lineage>
</organism>
<evidence type="ECO:0000256" key="7">
    <source>
        <dbReference type="SAM" id="MobiDB-lite"/>
    </source>
</evidence>
<dbReference type="PANTHER" id="PTHR15608">
    <property type="entry name" value="SPLICING FACTOR U2AF-ASSOCIATED PROTEIN 2"/>
    <property type="match status" value="1"/>
</dbReference>
<dbReference type="CDD" id="cd12285">
    <property type="entry name" value="RRM3_RBM39_like"/>
    <property type="match status" value="1"/>
</dbReference>
<dbReference type="Proteomes" id="UP000053558">
    <property type="component" value="Unassembled WGS sequence"/>
</dbReference>
<evidence type="ECO:0000259" key="8">
    <source>
        <dbReference type="PROSITE" id="PS50102"/>
    </source>
</evidence>
<dbReference type="CDD" id="cd12281">
    <property type="entry name" value="RRM1_TatSF1_like"/>
    <property type="match status" value="1"/>
</dbReference>
<evidence type="ECO:0000256" key="4">
    <source>
        <dbReference type="ARBA" id="ARBA00022884"/>
    </source>
</evidence>
<dbReference type="PROSITE" id="PS50102">
    <property type="entry name" value="RRM"/>
    <property type="match status" value="1"/>
</dbReference>
<dbReference type="RefSeq" id="XP_007766375.1">
    <property type="nucleotide sequence ID" value="XM_007768185.1"/>
</dbReference>
<dbReference type="GO" id="GO:0005684">
    <property type="term" value="C:U2-type spliceosomal complex"/>
    <property type="evidence" value="ECO:0007669"/>
    <property type="project" value="TreeGrafter"/>
</dbReference>
<dbReference type="GO" id="GO:0003723">
    <property type="term" value="F:RNA binding"/>
    <property type="evidence" value="ECO:0007669"/>
    <property type="project" value="UniProtKB-UniRule"/>
</dbReference>
<dbReference type="PANTHER" id="PTHR15608:SF0">
    <property type="entry name" value="HIV TAT-SPECIFIC FACTOR 1"/>
    <property type="match status" value="1"/>
</dbReference>
<dbReference type="InterPro" id="IPR034393">
    <property type="entry name" value="TatSF1-like"/>
</dbReference>
<evidence type="ECO:0000256" key="6">
    <source>
        <dbReference type="PROSITE-ProRule" id="PRU00176"/>
    </source>
</evidence>
<gene>
    <name evidence="9" type="ORF">CONPUDRAFT_52939</name>
</gene>
<dbReference type="GO" id="GO:0000398">
    <property type="term" value="P:mRNA splicing, via spliceosome"/>
    <property type="evidence" value="ECO:0007669"/>
    <property type="project" value="InterPro"/>
</dbReference>
<evidence type="ECO:0000256" key="1">
    <source>
        <dbReference type="ARBA" id="ARBA00007747"/>
    </source>
</evidence>
<dbReference type="GO" id="GO:0005686">
    <property type="term" value="C:U2 snRNP"/>
    <property type="evidence" value="ECO:0007669"/>
    <property type="project" value="TreeGrafter"/>
</dbReference>
<dbReference type="AlphaFoldDB" id="A0A5M3MV73"/>
<dbReference type="InterPro" id="IPR000504">
    <property type="entry name" value="RRM_dom"/>
</dbReference>
<dbReference type="SMART" id="SM00360">
    <property type="entry name" value="RRM"/>
    <property type="match status" value="2"/>
</dbReference>
<accession>A0A5M3MV73</accession>
<dbReference type="InterPro" id="IPR012677">
    <property type="entry name" value="Nucleotide-bd_a/b_plait_sf"/>
</dbReference>
<dbReference type="Gene3D" id="3.30.70.330">
    <property type="match status" value="2"/>
</dbReference>
<name>A0A5M3MV73_CONPW</name>
<evidence type="ECO:0000256" key="2">
    <source>
        <dbReference type="ARBA" id="ARBA00022664"/>
    </source>
</evidence>
<dbReference type="EMBL" id="JH711576">
    <property type="protein sequence ID" value="EIW83023.1"/>
    <property type="molecule type" value="Genomic_DNA"/>
</dbReference>
<comment type="caution">
    <text evidence="9">The sequence shown here is derived from an EMBL/GenBank/DDBJ whole genome shotgun (WGS) entry which is preliminary data.</text>
</comment>
<proteinExistence type="inferred from homology"/>
<feature type="domain" description="RRM" evidence="8">
    <location>
        <begin position="121"/>
        <end position="209"/>
    </location>
</feature>